<sequence>MPAIAETTCYNLSKFRATMKSFRVLDDNIMLRLNETNTQTEAACASFFNELVAAYQKRDASIKFCLETMDKNIATKKEKLYQDPDDYTIKDSIMTDESKARNHSRSKAYPSSSTSSLPVQESPYPLAQFTLLPRHCASSSMHDLDPATLLFIPRDEYAPINVDPALFESVGEGLAPSKFSLPAVTAAPMLSSLADPLERLKTLAARLDPEVSQHDLGSRSHQASYTEGHDASRKKVKKGSGGIPEHMGTTESWDAAWEQDLDQRVQSIDRRSIFDAFVDPSTSVFHTFSVDEDVSLPSLFRPETSLQESIVHSTQDKKGIAVIPTESGVDAYVGWNARSVFGSLSHPAGSSVPMNLSKGSADLTFELPPLTKRPRDILDDCTLLDDSSTARLSANRHAGNRSRSDVSPKGDPNMALTTDILERRSDAWRDAGRPSQQDTAIDAGSQAPAGRPDKVQLTWEMLTATGPKVPPEIPITSPYITEAGTRVFEAVYQKHLDYAFKFRPTPEIITHESLLDCAFLLLSGTPSSIFTFNADGMKFEIADQGVRIEGCSTGSIMNMLQDMLDVGTHMRRLVNVAELCSDLLSMLVDEIHKEPTVSDPLWAALLMTLLDQASKPYRDILSRWLGMTPSAHTGHDRTQLSEGTNARRLFSGLGRNSSGIPGNSSSGNSGSSSELLIFDCHLQQSLQGLDPFGEFFVHSQHEWSWDGSAPIILADPLDYDAEFQMSEEILPARFLDEKIAEQMLEAGKELQILVEYEPRHPLIAYGRRTVERSGSGLEWYYIQEDVNS</sequence>
<feature type="compositionally biased region" description="Polar residues" evidence="2">
    <location>
        <begin position="109"/>
        <end position="119"/>
    </location>
</feature>
<gene>
    <name evidence="3" type="ORF">BGZ99_001575</name>
</gene>
<protein>
    <recommendedName>
        <fullName evidence="5">Spindle pole body component</fullName>
    </recommendedName>
</protein>
<evidence type="ECO:0000313" key="3">
    <source>
        <dbReference type="EMBL" id="KAG0324689.1"/>
    </source>
</evidence>
<evidence type="ECO:0000256" key="2">
    <source>
        <dbReference type="SAM" id="MobiDB-lite"/>
    </source>
</evidence>
<feature type="region of interest" description="Disordered" evidence="2">
    <location>
        <begin position="392"/>
        <end position="414"/>
    </location>
</feature>
<dbReference type="EMBL" id="JAAAIP010000140">
    <property type="protein sequence ID" value="KAG0324689.1"/>
    <property type="molecule type" value="Genomic_DNA"/>
</dbReference>
<evidence type="ECO:0000256" key="1">
    <source>
        <dbReference type="ARBA" id="ARBA00024204"/>
    </source>
</evidence>
<comment type="similarity">
    <text evidence="1">Belongs to the MIX23 family.</text>
</comment>
<dbReference type="PANTHER" id="PTHR31905">
    <property type="entry name" value="COILED-COIL DOMAIN-CONTAINING PROTEIN 58"/>
    <property type="match status" value="1"/>
</dbReference>
<dbReference type="Pfam" id="PF09774">
    <property type="entry name" value="MIX23"/>
    <property type="match status" value="1"/>
</dbReference>
<feature type="region of interest" description="Disordered" evidence="2">
    <location>
        <begin position="427"/>
        <end position="451"/>
    </location>
</feature>
<evidence type="ECO:0008006" key="5">
    <source>
        <dbReference type="Google" id="ProtNLM"/>
    </source>
</evidence>
<feature type="region of interest" description="Disordered" evidence="2">
    <location>
        <begin position="92"/>
        <end position="120"/>
    </location>
</feature>
<organism evidence="3 4">
    <name type="scientific">Dissophora globulifera</name>
    <dbReference type="NCBI Taxonomy" id="979702"/>
    <lineage>
        <taxon>Eukaryota</taxon>
        <taxon>Fungi</taxon>
        <taxon>Fungi incertae sedis</taxon>
        <taxon>Mucoromycota</taxon>
        <taxon>Mortierellomycotina</taxon>
        <taxon>Mortierellomycetes</taxon>
        <taxon>Mortierellales</taxon>
        <taxon>Mortierellaceae</taxon>
        <taxon>Dissophora</taxon>
    </lineage>
</organism>
<keyword evidence="4" id="KW-1185">Reference proteome</keyword>
<feature type="region of interest" description="Disordered" evidence="2">
    <location>
        <begin position="210"/>
        <end position="251"/>
    </location>
</feature>
<dbReference type="GO" id="GO:0005758">
    <property type="term" value="C:mitochondrial intermembrane space"/>
    <property type="evidence" value="ECO:0007669"/>
    <property type="project" value="InterPro"/>
</dbReference>
<reference evidence="3" key="1">
    <citation type="journal article" date="2020" name="Fungal Divers.">
        <title>Resolving the Mortierellaceae phylogeny through synthesis of multi-gene phylogenetics and phylogenomics.</title>
        <authorList>
            <person name="Vandepol N."/>
            <person name="Liber J."/>
            <person name="Desiro A."/>
            <person name="Na H."/>
            <person name="Kennedy M."/>
            <person name="Barry K."/>
            <person name="Grigoriev I.V."/>
            <person name="Miller A.N."/>
            <person name="O'Donnell K."/>
            <person name="Stajich J.E."/>
            <person name="Bonito G."/>
        </authorList>
    </citation>
    <scope>NUCLEOTIDE SEQUENCE</scope>
    <source>
        <strain evidence="3">REB-010B</strain>
    </source>
</reference>
<dbReference type="InterPro" id="IPR019171">
    <property type="entry name" value="MIX23"/>
</dbReference>
<accession>A0A9P6RRE8</accession>
<dbReference type="AlphaFoldDB" id="A0A9P6RRE8"/>
<proteinExistence type="inferred from homology"/>
<dbReference type="OrthoDB" id="775571at2759"/>
<comment type="caution">
    <text evidence="3">The sequence shown here is derived from an EMBL/GenBank/DDBJ whole genome shotgun (WGS) entry which is preliminary data.</text>
</comment>
<dbReference type="Proteomes" id="UP000738325">
    <property type="component" value="Unassembled WGS sequence"/>
</dbReference>
<dbReference type="PANTHER" id="PTHR31905:SF2">
    <property type="entry name" value="PROTEIN MIX23"/>
    <property type="match status" value="1"/>
</dbReference>
<evidence type="ECO:0000313" key="4">
    <source>
        <dbReference type="Proteomes" id="UP000738325"/>
    </source>
</evidence>
<name>A0A9P6RRE8_9FUNG</name>